<dbReference type="GO" id="GO:0035999">
    <property type="term" value="P:tetrahydrofolate interconversion"/>
    <property type="evidence" value="ECO:0007669"/>
    <property type="project" value="TreeGrafter"/>
</dbReference>
<dbReference type="PANTHER" id="PTHR23407">
    <property type="entry name" value="ATPASE INHIBITOR/5-FORMYLTETRAHYDROFOLATE CYCLO-LIGASE"/>
    <property type="match status" value="1"/>
</dbReference>
<dbReference type="AlphaFoldDB" id="A0AAU7E873"/>
<name>A0AAU7E873_9BACT</name>
<protein>
    <recommendedName>
        <fullName evidence="5">5-formyltetrahydrofolate cyclo-ligase</fullName>
        <ecNumber evidence="5">6.3.3.2</ecNumber>
    </recommendedName>
</protein>
<reference evidence="6" key="1">
    <citation type="submission" date="2024-05" db="EMBL/GenBank/DDBJ databases">
        <title>Campylobacter coli isolated from environmental waters in Slovenia.</title>
        <authorList>
            <person name="Zautner A.E."/>
            <person name="Bunk B."/>
            <person name="Riedel T."/>
            <person name="Sproeer C."/>
        </authorList>
    </citation>
    <scope>NUCLEOTIDE SEQUENCE</scope>
    <source>
        <strain evidence="6">CCS1377</strain>
    </source>
</reference>
<evidence type="ECO:0000256" key="4">
    <source>
        <dbReference type="PIRSR" id="PIRSR006806-1"/>
    </source>
</evidence>
<feature type="binding site" evidence="4">
    <location>
        <position position="53"/>
    </location>
    <ligand>
        <name>substrate</name>
    </ligand>
</feature>
<keyword evidence="5" id="KW-0460">Magnesium</keyword>
<dbReference type="RefSeq" id="WP_348519141.1">
    <property type="nucleotide sequence ID" value="NZ_CP155620.1"/>
</dbReference>
<dbReference type="Gene3D" id="3.40.50.10420">
    <property type="entry name" value="NagB/RpiA/CoA transferase-like"/>
    <property type="match status" value="1"/>
</dbReference>
<sequence length="207" mass="24931">MSKENFRSKQKKELKKYIKKAPIQNYKIFKSIQEIIKKQRCKKILLYIPLPYEPNLLLFRRKFCKNCTIFVPFMQDESLKIVKLRLPFGRKKFGIYEPNNSFVNVKIDLAIVPVIGADANFRRIGHGNGFYDRFFANLNYRPLIIFTQSLNGLCKVNLSEKHDIQGDFFINPFKKYYRKIKNAKHNYCTYSRYNRRWDWIFSCQKIQ</sequence>
<feature type="binding site" evidence="4">
    <location>
        <begin position="123"/>
        <end position="131"/>
    </location>
    <ligand>
        <name>ATP</name>
        <dbReference type="ChEBI" id="CHEBI:30616"/>
    </ligand>
</feature>
<keyword evidence="2 4" id="KW-0547">Nucleotide-binding</keyword>
<feature type="binding site" evidence="4">
    <location>
        <position position="48"/>
    </location>
    <ligand>
        <name>substrate</name>
    </ligand>
</feature>
<evidence type="ECO:0000256" key="5">
    <source>
        <dbReference type="RuleBase" id="RU361279"/>
    </source>
</evidence>
<keyword evidence="6" id="KW-0436">Ligase</keyword>
<feature type="binding site" evidence="4">
    <location>
        <begin position="3"/>
        <end position="7"/>
    </location>
    <ligand>
        <name>ATP</name>
        <dbReference type="ChEBI" id="CHEBI:30616"/>
    </ligand>
</feature>
<dbReference type="GO" id="GO:0005524">
    <property type="term" value="F:ATP binding"/>
    <property type="evidence" value="ECO:0007669"/>
    <property type="project" value="UniProtKB-KW"/>
</dbReference>
<dbReference type="PIRSF" id="PIRSF006806">
    <property type="entry name" value="FTHF_cligase"/>
    <property type="match status" value="1"/>
</dbReference>
<evidence type="ECO:0000256" key="1">
    <source>
        <dbReference type="ARBA" id="ARBA00010638"/>
    </source>
</evidence>
<dbReference type="InterPro" id="IPR037171">
    <property type="entry name" value="NagB/RpiA_transferase-like"/>
</dbReference>
<dbReference type="GO" id="GO:0046872">
    <property type="term" value="F:metal ion binding"/>
    <property type="evidence" value="ECO:0007669"/>
    <property type="project" value="UniProtKB-KW"/>
</dbReference>
<evidence type="ECO:0000313" key="6">
    <source>
        <dbReference type="EMBL" id="XBJ30155.1"/>
    </source>
</evidence>
<evidence type="ECO:0000256" key="2">
    <source>
        <dbReference type="ARBA" id="ARBA00022741"/>
    </source>
</evidence>
<dbReference type="SUPFAM" id="SSF100950">
    <property type="entry name" value="NagB/RpiA/CoA transferase-like"/>
    <property type="match status" value="1"/>
</dbReference>
<accession>A0AAU7E873</accession>
<organism evidence="6">
    <name type="scientific">Campylobacter sp. CCS1377</name>
    <dbReference type="NCBI Taxonomy" id="3158229"/>
    <lineage>
        <taxon>Bacteria</taxon>
        <taxon>Pseudomonadati</taxon>
        <taxon>Campylobacterota</taxon>
        <taxon>Epsilonproteobacteria</taxon>
        <taxon>Campylobacterales</taxon>
        <taxon>Campylobacteraceae</taxon>
        <taxon>Campylobacter</taxon>
    </lineage>
</organism>
<dbReference type="EMBL" id="CP155620">
    <property type="protein sequence ID" value="XBJ30155.1"/>
    <property type="molecule type" value="Genomic_DNA"/>
</dbReference>
<keyword evidence="5" id="KW-0479">Metal-binding</keyword>
<comment type="cofactor">
    <cofactor evidence="5">
        <name>Mg(2+)</name>
        <dbReference type="ChEBI" id="CHEBI:18420"/>
    </cofactor>
</comment>
<evidence type="ECO:0000256" key="3">
    <source>
        <dbReference type="ARBA" id="ARBA00022840"/>
    </source>
</evidence>
<dbReference type="PANTHER" id="PTHR23407:SF1">
    <property type="entry name" value="5-FORMYLTETRAHYDROFOLATE CYCLO-LIGASE"/>
    <property type="match status" value="1"/>
</dbReference>
<proteinExistence type="inferred from homology"/>
<dbReference type="GO" id="GO:0030272">
    <property type="term" value="F:5-formyltetrahydrofolate cyclo-ligase activity"/>
    <property type="evidence" value="ECO:0007669"/>
    <property type="project" value="UniProtKB-EC"/>
</dbReference>
<dbReference type="EC" id="6.3.3.2" evidence="5"/>
<dbReference type="GO" id="GO:0009396">
    <property type="term" value="P:folic acid-containing compound biosynthetic process"/>
    <property type="evidence" value="ECO:0007669"/>
    <property type="project" value="TreeGrafter"/>
</dbReference>
<comment type="catalytic activity">
    <reaction evidence="5">
        <text>(6S)-5-formyl-5,6,7,8-tetrahydrofolate + ATP = (6R)-5,10-methenyltetrahydrofolate + ADP + phosphate</text>
        <dbReference type="Rhea" id="RHEA:10488"/>
        <dbReference type="ChEBI" id="CHEBI:30616"/>
        <dbReference type="ChEBI" id="CHEBI:43474"/>
        <dbReference type="ChEBI" id="CHEBI:57455"/>
        <dbReference type="ChEBI" id="CHEBI:57457"/>
        <dbReference type="ChEBI" id="CHEBI:456216"/>
        <dbReference type="EC" id="6.3.3.2"/>
    </reaction>
</comment>
<comment type="similarity">
    <text evidence="1 5">Belongs to the 5-formyltetrahydrofolate cyclo-ligase family.</text>
</comment>
<dbReference type="InterPro" id="IPR024185">
    <property type="entry name" value="FTHF_cligase-like_sf"/>
</dbReference>
<dbReference type="NCBIfam" id="TIGR02727">
    <property type="entry name" value="MTHFS_bact"/>
    <property type="match status" value="1"/>
</dbReference>
<keyword evidence="3 4" id="KW-0067">ATP-binding</keyword>
<dbReference type="Pfam" id="PF01812">
    <property type="entry name" value="5-FTHF_cyc-lig"/>
    <property type="match status" value="1"/>
</dbReference>
<dbReference type="InterPro" id="IPR002698">
    <property type="entry name" value="FTHF_cligase"/>
</dbReference>
<gene>
    <name evidence="6" type="ORF">AAH949_06125</name>
</gene>